<feature type="compositionally biased region" description="Acidic residues" evidence="1">
    <location>
        <begin position="42"/>
        <end position="51"/>
    </location>
</feature>
<gene>
    <name evidence="2" type="ORF">CERZMDRAFT_94529</name>
</gene>
<sequence length="166" mass="18587">MEGSATKPLAYFDGASFSGEGDLAERIEELREALNRKDEDVMDLCSDDGDPGNEREFPNGRDNVVMNLCSDDEGHASGKQVDDARKGTSGSEKSLKGEQEESTMSNSRPKHPSKWKLRERSRGAFRMRQSRRTSSETSKRYGNHLPSPCEALSTSVFSSYEQNQKW</sequence>
<proteinExistence type="predicted"/>
<protein>
    <submittedName>
        <fullName evidence="2">Uncharacterized protein</fullName>
    </submittedName>
</protein>
<name>A0A6A6FNT7_9PEZI</name>
<keyword evidence="3" id="KW-1185">Reference proteome</keyword>
<accession>A0A6A6FNT7</accession>
<evidence type="ECO:0000313" key="3">
    <source>
        <dbReference type="Proteomes" id="UP000799539"/>
    </source>
</evidence>
<evidence type="ECO:0000313" key="2">
    <source>
        <dbReference type="EMBL" id="KAF2215107.1"/>
    </source>
</evidence>
<organism evidence="2 3">
    <name type="scientific">Cercospora zeae-maydis SCOH1-5</name>
    <dbReference type="NCBI Taxonomy" id="717836"/>
    <lineage>
        <taxon>Eukaryota</taxon>
        <taxon>Fungi</taxon>
        <taxon>Dikarya</taxon>
        <taxon>Ascomycota</taxon>
        <taxon>Pezizomycotina</taxon>
        <taxon>Dothideomycetes</taxon>
        <taxon>Dothideomycetidae</taxon>
        <taxon>Mycosphaerellales</taxon>
        <taxon>Mycosphaerellaceae</taxon>
        <taxon>Cercospora</taxon>
    </lineage>
</organism>
<feature type="compositionally biased region" description="Basic and acidic residues" evidence="1">
    <location>
        <begin position="72"/>
        <end position="86"/>
    </location>
</feature>
<feature type="compositionally biased region" description="Polar residues" evidence="1">
    <location>
        <begin position="152"/>
        <end position="166"/>
    </location>
</feature>
<dbReference type="EMBL" id="ML992666">
    <property type="protein sequence ID" value="KAF2215107.1"/>
    <property type="molecule type" value="Genomic_DNA"/>
</dbReference>
<dbReference type="AlphaFoldDB" id="A0A6A6FNT7"/>
<feature type="region of interest" description="Disordered" evidence="1">
    <location>
        <begin position="42"/>
        <end position="166"/>
    </location>
</feature>
<dbReference type="Proteomes" id="UP000799539">
    <property type="component" value="Unassembled WGS sequence"/>
</dbReference>
<reference evidence="2" key="1">
    <citation type="journal article" date="2020" name="Stud. Mycol.">
        <title>101 Dothideomycetes genomes: a test case for predicting lifestyles and emergence of pathogens.</title>
        <authorList>
            <person name="Haridas S."/>
            <person name="Albert R."/>
            <person name="Binder M."/>
            <person name="Bloem J."/>
            <person name="Labutti K."/>
            <person name="Salamov A."/>
            <person name="Andreopoulos B."/>
            <person name="Baker S."/>
            <person name="Barry K."/>
            <person name="Bills G."/>
            <person name="Bluhm B."/>
            <person name="Cannon C."/>
            <person name="Castanera R."/>
            <person name="Culley D."/>
            <person name="Daum C."/>
            <person name="Ezra D."/>
            <person name="Gonzalez J."/>
            <person name="Henrissat B."/>
            <person name="Kuo A."/>
            <person name="Liang C."/>
            <person name="Lipzen A."/>
            <person name="Lutzoni F."/>
            <person name="Magnuson J."/>
            <person name="Mondo S."/>
            <person name="Nolan M."/>
            <person name="Ohm R."/>
            <person name="Pangilinan J."/>
            <person name="Park H.-J."/>
            <person name="Ramirez L."/>
            <person name="Alfaro M."/>
            <person name="Sun H."/>
            <person name="Tritt A."/>
            <person name="Yoshinaga Y."/>
            <person name="Zwiers L.-H."/>
            <person name="Turgeon B."/>
            <person name="Goodwin S."/>
            <person name="Spatafora J."/>
            <person name="Crous P."/>
            <person name="Grigoriev I."/>
        </authorList>
    </citation>
    <scope>NUCLEOTIDE SEQUENCE</scope>
    <source>
        <strain evidence="2">SCOH1-5</strain>
    </source>
</reference>
<evidence type="ECO:0000256" key="1">
    <source>
        <dbReference type="SAM" id="MobiDB-lite"/>
    </source>
</evidence>